<name>A0A0H3A933_NITV4</name>
<reference evidence="2" key="1">
    <citation type="journal article" date="2009" name="Environ. Microbiol.">
        <title>Contribution of mobile genetic elements to Desulfovibrio vulgaris genome plasticity.</title>
        <authorList>
            <person name="Walker C.B."/>
            <person name="Stolyar S."/>
            <person name="Chivian D."/>
            <person name="Pinel N."/>
            <person name="Gabster J.A."/>
            <person name="Dehal P.S."/>
            <person name="He Z."/>
            <person name="Yang Z.K."/>
            <person name="Yen H.C."/>
            <person name="Zhou J."/>
            <person name="Wall J.D."/>
            <person name="Hazen T.C."/>
            <person name="Arkin A.P."/>
            <person name="Stahl D.A."/>
        </authorList>
    </citation>
    <scope>NUCLEOTIDE SEQUENCE [LARGE SCALE GENOMIC DNA]</scope>
    <source>
        <strain evidence="2">DP4</strain>
    </source>
</reference>
<evidence type="ECO:0000313" key="1">
    <source>
        <dbReference type="EMBL" id="ABM28854.1"/>
    </source>
</evidence>
<accession>A0A0H3A933</accession>
<dbReference type="KEGG" id="dvl:Dvul_1837"/>
<gene>
    <name evidence="1" type="ordered locus">Dvul_1837</name>
</gene>
<protein>
    <submittedName>
        <fullName evidence="1">Uncharacterized protein</fullName>
    </submittedName>
</protein>
<dbReference type="HOGENOM" id="CLU_2568332_0_0_7"/>
<evidence type="ECO:0000313" key="2">
    <source>
        <dbReference type="Proteomes" id="UP000009173"/>
    </source>
</evidence>
<sequence>MPSTGSDRRGLPGPVCMSQRQATRGAYVQKGQPRLLCQCPRFAVRHISAEDGTTCAAWHVFTPEGHSPGFATLIDRCREIS</sequence>
<dbReference type="EMBL" id="CP000527">
    <property type="protein sequence ID" value="ABM28854.1"/>
    <property type="molecule type" value="Genomic_DNA"/>
</dbReference>
<organism evidence="1 2">
    <name type="scientific">Nitratidesulfovibrio vulgaris (strain DP4)</name>
    <name type="common">Desulfovibrio vulgaris</name>
    <dbReference type="NCBI Taxonomy" id="391774"/>
    <lineage>
        <taxon>Bacteria</taxon>
        <taxon>Pseudomonadati</taxon>
        <taxon>Thermodesulfobacteriota</taxon>
        <taxon>Desulfovibrionia</taxon>
        <taxon>Desulfovibrionales</taxon>
        <taxon>Desulfovibrionaceae</taxon>
        <taxon>Nitratidesulfovibrio</taxon>
    </lineage>
</organism>
<dbReference type="Proteomes" id="UP000009173">
    <property type="component" value="Chromosome"/>
</dbReference>
<proteinExistence type="predicted"/>
<dbReference type="AlphaFoldDB" id="A0A0H3A933"/>